<dbReference type="InterPro" id="IPR051603">
    <property type="entry name" value="Zinc-ADH_QOR/CCCR"/>
</dbReference>
<sequence length="436" mass="48260">MTEQTENEPTDLNALEGKFEIKDLYEVGEIPPVGHVPAKMHAWVIRRDRQGPPEQSMLQEIVEVPEIDSDEVLILVMAAGVNYNGVWAGLGIPLSVFDVHKAAYHVAGSDASGIVYKVGRRVKRFKVGDEVIVHCNQDDGDDEECNGGDPMNSPSQKIWGYETPDGSFSQFARVQARQLMPRPKHLTWEESACYTLTLATAYRMLFGHRPHILRPGHNVLVWGASGGLGSMAVQLIAAAGAHAIGVISDESKREFVMSLGARGVINRKDFDCWGQLPPVGDAEVYGAYSKKVRKFGKAIWDITGKGNDVDFVFEHPGESTFPVSCFVVKRGGMVVFCAGTTGYNLTFDARFVWMRQKRIQGSHFANLKQASQANQLVIERRIDPCMSEVFAWEDIPRSHTKMWKNQHKPGNMAVLVSAKIPGLRTFEDCVEAGNNG</sequence>
<protein>
    <submittedName>
        <fullName evidence="3">Crotonyl-CoA carboxylase/reductase, ethylmalonyl-CoA producing</fullName>
    </submittedName>
</protein>
<dbReference type="SUPFAM" id="SSF50129">
    <property type="entry name" value="GroES-like"/>
    <property type="match status" value="1"/>
</dbReference>
<dbReference type="InterPro" id="IPR020843">
    <property type="entry name" value="ER"/>
</dbReference>
<dbReference type="InterPro" id="IPR011032">
    <property type="entry name" value="GroES-like_sf"/>
</dbReference>
<feature type="domain" description="Enoyl reductase (ER)" evidence="2">
    <location>
        <begin position="51"/>
        <end position="414"/>
    </location>
</feature>
<evidence type="ECO:0000256" key="1">
    <source>
        <dbReference type="ARBA" id="ARBA00022857"/>
    </source>
</evidence>
<keyword evidence="1" id="KW-0521">NADP</keyword>
<reference evidence="3" key="1">
    <citation type="submission" date="2018-06" db="EMBL/GenBank/DDBJ databases">
        <authorList>
            <person name="Zhirakovskaya E."/>
        </authorList>
    </citation>
    <scope>NUCLEOTIDE SEQUENCE</scope>
</reference>
<dbReference type="GO" id="GO:0043880">
    <property type="term" value="F:crotonyl-CoA reductase activity"/>
    <property type="evidence" value="ECO:0007669"/>
    <property type="project" value="InterPro"/>
</dbReference>
<dbReference type="PANTHER" id="PTHR44154:SF1">
    <property type="entry name" value="QUINONE OXIDOREDUCTASE"/>
    <property type="match status" value="1"/>
</dbReference>
<dbReference type="InterPro" id="IPR013149">
    <property type="entry name" value="ADH-like_C"/>
</dbReference>
<dbReference type="CDD" id="cd08246">
    <property type="entry name" value="crotonyl_coA_red"/>
    <property type="match status" value="1"/>
</dbReference>
<dbReference type="SUPFAM" id="SSF51735">
    <property type="entry name" value="NAD(P)-binding Rossmann-fold domains"/>
    <property type="match status" value="1"/>
</dbReference>
<accession>A0A3B0RX43</accession>
<dbReference type="NCBIfam" id="TIGR01751">
    <property type="entry name" value="crot-CoA-red"/>
    <property type="match status" value="1"/>
</dbReference>
<evidence type="ECO:0000259" key="2">
    <source>
        <dbReference type="SMART" id="SM00829"/>
    </source>
</evidence>
<organism evidence="3">
    <name type="scientific">hydrothermal vent metagenome</name>
    <dbReference type="NCBI Taxonomy" id="652676"/>
    <lineage>
        <taxon>unclassified sequences</taxon>
        <taxon>metagenomes</taxon>
        <taxon>ecological metagenomes</taxon>
    </lineage>
</organism>
<dbReference type="InterPro" id="IPR013154">
    <property type="entry name" value="ADH-like_N"/>
</dbReference>
<dbReference type="Gene3D" id="3.40.50.720">
    <property type="entry name" value="NAD(P)-binding Rossmann-like Domain"/>
    <property type="match status" value="1"/>
</dbReference>
<name>A0A3B0RX43_9ZZZZ</name>
<proteinExistence type="predicted"/>
<dbReference type="Pfam" id="PF00107">
    <property type="entry name" value="ADH_zinc_N"/>
    <property type="match status" value="1"/>
</dbReference>
<dbReference type="AlphaFoldDB" id="A0A3B0RX43"/>
<evidence type="ECO:0000313" key="3">
    <source>
        <dbReference type="EMBL" id="VAV88983.1"/>
    </source>
</evidence>
<dbReference type="Pfam" id="PF08240">
    <property type="entry name" value="ADH_N"/>
    <property type="match status" value="1"/>
</dbReference>
<dbReference type="InterPro" id="IPR036291">
    <property type="entry name" value="NAD(P)-bd_dom_sf"/>
</dbReference>
<dbReference type="EMBL" id="UOED01000041">
    <property type="protein sequence ID" value="VAV88983.1"/>
    <property type="molecule type" value="Genomic_DNA"/>
</dbReference>
<gene>
    <name evidence="3" type="ORF">MNBD_ALPHA02-925</name>
</gene>
<dbReference type="Gene3D" id="3.90.180.10">
    <property type="entry name" value="Medium-chain alcohol dehydrogenases, catalytic domain"/>
    <property type="match status" value="1"/>
</dbReference>
<dbReference type="SMART" id="SM00829">
    <property type="entry name" value="PKS_ER"/>
    <property type="match status" value="1"/>
</dbReference>
<dbReference type="InterPro" id="IPR010085">
    <property type="entry name" value="Crot_CoA_red"/>
</dbReference>
<dbReference type="PANTHER" id="PTHR44154">
    <property type="entry name" value="QUINONE OXIDOREDUCTASE"/>
    <property type="match status" value="1"/>
</dbReference>